<feature type="region of interest" description="Disordered" evidence="1">
    <location>
        <begin position="88"/>
        <end position="110"/>
    </location>
</feature>
<comment type="caution">
    <text evidence="3">The sequence shown here is derived from an EMBL/GenBank/DDBJ whole genome shotgun (WGS) entry which is preliminary data.</text>
</comment>
<dbReference type="SMART" id="SM00507">
    <property type="entry name" value="HNHc"/>
    <property type="match status" value="1"/>
</dbReference>
<proteinExistence type="predicted"/>
<gene>
    <name evidence="3" type="ORF">BN874_620010</name>
</gene>
<evidence type="ECO:0000313" key="3">
    <source>
        <dbReference type="EMBL" id="CDH46852.1"/>
    </source>
</evidence>
<dbReference type="Proteomes" id="UP000019184">
    <property type="component" value="Unassembled WGS sequence"/>
</dbReference>
<evidence type="ECO:0000259" key="2">
    <source>
        <dbReference type="SMART" id="SM00507"/>
    </source>
</evidence>
<evidence type="ECO:0000313" key="4">
    <source>
        <dbReference type="Proteomes" id="UP000019184"/>
    </source>
</evidence>
<feature type="domain" description="HNH nuclease" evidence="2">
    <location>
        <begin position="22"/>
        <end position="79"/>
    </location>
</feature>
<name>A0A7U7J5I7_9GAMM</name>
<reference evidence="3 4" key="1">
    <citation type="journal article" date="2014" name="ISME J.">
        <title>Candidatus Competibacter-lineage genomes retrieved from metagenomes reveal functional metabolic diversity.</title>
        <authorList>
            <person name="McIlroy S.J."/>
            <person name="Albertsen M."/>
            <person name="Andresen E.K."/>
            <person name="Saunders A.M."/>
            <person name="Kristiansen R."/>
            <person name="Stokholm-Bjerregaard M."/>
            <person name="Nielsen K.L."/>
            <person name="Nielsen P.H."/>
        </authorList>
    </citation>
    <scope>NUCLEOTIDE SEQUENCE [LARGE SCALE GENOMIC DNA]</scope>
    <source>
        <strain evidence="3 4">Run_B_J11</strain>
    </source>
</reference>
<sequence length="110" mass="12726">MERQIMPIKPENRTRYPHNWKQMRAAILDRARHCCEWCGIADGSTRGATKIVLTIAHLDHTPEHNDPDNLRALCQRCHLAYDAKHHQQTAYQTRRAGKAKGDLFSNENKP</sequence>
<organism evidence="3 4">
    <name type="scientific">Candidatus Contendobacter odensis Run_B_J11</name>
    <dbReference type="NCBI Taxonomy" id="1400861"/>
    <lineage>
        <taxon>Bacteria</taxon>
        <taxon>Pseudomonadati</taxon>
        <taxon>Pseudomonadota</taxon>
        <taxon>Gammaproteobacteria</taxon>
        <taxon>Candidatus Competibacteraceae</taxon>
        <taxon>Candidatus Contendibacter</taxon>
    </lineage>
</organism>
<dbReference type="InterPro" id="IPR003615">
    <property type="entry name" value="HNH_nuc"/>
</dbReference>
<protein>
    <recommendedName>
        <fullName evidence="2">HNH nuclease domain-containing protein</fullName>
    </recommendedName>
</protein>
<dbReference type="EMBL" id="CBTK010000279">
    <property type="protein sequence ID" value="CDH46852.1"/>
    <property type="molecule type" value="Genomic_DNA"/>
</dbReference>
<accession>A0A7U7J5I7</accession>
<keyword evidence="4" id="KW-1185">Reference proteome</keyword>
<dbReference type="AlphaFoldDB" id="A0A7U7J5I7"/>
<evidence type="ECO:0000256" key="1">
    <source>
        <dbReference type="SAM" id="MobiDB-lite"/>
    </source>
</evidence>